<dbReference type="EMBL" id="CAXAMM010023129">
    <property type="protein sequence ID" value="CAK9053131.1"/>
    <property type="molecule type" value="Genomic_DNA"/>
</dbReference>
<sequence length="151" mass="17248">SDYWAFHISVVDGFGYGRDSTYITASFQPDLAEPWDFYQAAPLVNPIPVNLDMFPFAHTSLKSVVDIGPIMLNVTITEQFRLSAPLGYRWAWNIFDIFNEFIYRFLPGQTADFPGAVPPFPSPDRPHVIVWPTYDTYVAGEAYFLRTLLEV</sequence>
<reference evidence="1 2" key="1">
    <citation type="submission" date="2024-02" db="EMBL/GenBank/DDBJ databases">
        <authorList>
            <person name="Chen Y."/>
            <person name="Shah S."/>
            <person name="Dougan E. K."/>
            <person name="Thang M."/>
            <person name="Chan C."/>
        </authorList>
    </citation>
    <scope>NUCLEOTIDE SEQUENCE [LARGE SCALE GENOMIC DNA]</scope>
</reference>
<keyword evidence="2" id="KW-1185">Reference proteome</keyword>
<proteinExistence type="predicted"/>
<organism evidence="1 2">
    <name type="scientific">Durusdinium trenchii</name>
    <dbReference type="NCBI Taxonomy" id="1381693"/>
    <lineage>
        <taxon>Eukaryota</taxon>
        <taxon>Sar</taxon>
        <taxon>Alveolata</taxon>
        <taxon>Dinophyceae</taxon>
        <taxon>Suessiales</taxon>
        <taxon>Symbiodiniaceae</taxon>
        <taxon>Durusdinium</taxon>
    </lineage>
</organism>
<protein>
    <submittedName>
        <fullName evidence="1">Uncharacterized protein</fullName>
    </submittedName>
</protein>
<dbReference type="Proteomes" id="UP001642464">
    <property type="component" value="Unassembled WGS sequence"/>
</dbReference>
<evidence type="ECO:0000313" key="1">
    <source>
        <dbReference type="EMBL" id="CAK9053131.1"/>
    </source>
</evidence>
<accession>A0ABP0MNS6</accession>
<gene>
    <name evidence="1" type="ORF">SCF082_LOCUS28994</name>
</gene>
<feature type="non-terminal residue" evidence="1">
    <location>
        <position position="1"/>
    </location>
</feature>
<name>A0ABP0MNS6_9DINO</name>
<feature type="non-terminal residue" evidence="1">
    <location>
        <position position="151"/>
    </location>
</feature>
<comment type="caution">
    <text evidence="1">The sequence shown here is derived from an EMBL/GenBank/DDBJ whole genome shotgun (WGS) entry which is preliminary data.</text>
</comment>
<evidence type="ECO:0000313" key="2">
    <source>
        <dbReference type="Proteomes" id="UP001642464"/>
    </source>
</evidence>